<proteinExistence type="predicted"/>
<protein>
    <recommendedName>
        <fullName evidence="3">Lipoprotein</fullName>
    </recommendedName>
</protein>
<feature type="compositionally biased region" description="Basic and acidic residues" evidence="1">
    <location>
        <begin position="143"/>
        <end position="153"/>
    </location>
</feature>
<organism evidence="2">
    <name type="scientific">Streptomyces sp. NBC_00008</name>
    <dbReference type="NCBI Taxonomy" id="2903610"/>
    <lineage>
        <taxon>Bacteria</taxon>
        <taxon>Bacillati</taxon>
        <taxon>Actinomycetota</taxon>
        <taxon>Actinomycetes</taxon>
        <taxon>Kitasatosporales</taxon>
        <taxon>Streptomycetaceae</taxon>
        <taxon>Streptomyces</taxon>
    </lineage>
</organism>
<sequence>MRKLVRTGAVVATGLLTALTLTGCGSDDDKPDAEKGSGSASAPAPDHSVGSSTGGADGGGASTGGPEALEGAWAGQTDGKAVVLSVAHGKAVVVADSHVCSGSAKGTDKVTLALKCADGDTDRTAGTVESNDGKTIVVAWDGGTKDSLGKTDADSLEGLPGLPTP</sequence>
<reference evidence="2" key="1">
    <citation type="submission" date="2022-10" db="EMBL/GenBank/DDBJ databases">
        <title>The complete genomes of actinobacterial strains from the NBC collection.</title>
        <authorList>
            <person name="Joergensen T.S."/>
            <person name="Alvarez Arevalo M."/>
            <person name="Sterndorff E.B."/>
            <person name="Faurdal D."/>
            <person name="Vuksanovic O."/>
            <person name="Mourched A.-S."/>
            <person name="Charusanti P."/>
            <person name="Shaw S."/>
            <person name="Blin K."/>
            <person name="Weber T."/>
        </authorList>
    </citation>
    <scope>NUCLEOTIDE SEQUENCE</scope>
    <source>
        <strain evidence="2">NBC_00008</strain>
    </source>
</reference>
<gene>
    <name evidence="2" type="ORF">OG398_21285</name>
</gene>
<accession>A0AAU2VSR5</accession>
<name>A0AAU2VSR5_9ACTN</name>
<evidence type="ECO:0000256" key="1">
    <source>
        <dbReference type="SAM" id="MobiDB-lite"/>
    </source>
</evidence>
<feature type="region of interest" description="Disordered" evidence="1">
    <location>
        <begin position="26"/>
        <end position="73"/>
    </location>
</feature>
<evidence type="ECO:0000313" key="2">
    <source>
        <dbReference type="EMBL" id="WTW70616.1"/>
    </source>
</evidence>
<evidence type="ECO:0008006" key="3">
    <source>
        <dbReference type="Google" id="ProtNLM"/>
    </source>
</evidence>
<feature type="region of interest" description="Disordered" evidence="1">
    <location>
        <begin position="142"/>
        <end position="165"/>
    </location>
</feature>
<feature type="compositionally biased region" description="Gly residues" evidence="1">
    <location>
        <begin position="52"/>
        <end position="63"/>
    </location>
</feature>
<dbReference type="PROSITE" id="PS51257">
    <property type="entry name" value="PROKAR_LIPOPROTEIN"/>
    <property type="match status" value="1"/>
</dbReference>
<dbReference type="AlphaFoldDB" id="A0AAU2VSR5"/>
<dbReference type="EMBL" id="CP108313">
    <property type="protein sequence ID" value="WTW70616.1"/>
    <property type="molecule type" value="Genomic_DNA"/>
</dbReference>